<accession>A0A0P0UR04</accession>
<protein>
    <recommendedName>
        <fullName evidence="4">Histidine kinase/HSP90-like ATPase domain-containing protein</fullName>
    </recommendedName>
</protein>
<evidence type="ECO:0000313" key="3">
    <source>
        <dbReference type="Proteomes" id="UP000067399"/>
    </source>
</evidence>
<dbReference type="KEGG" id="ebh:BSEPE_0165"/>
<keyword evidence="3" id="KW-1185">Reference proteome</keyword>
<reference evidence="2 3" key="1">
    <citation type="journal article" date="2000" name="Mar. Ecol. Prog. Ser.">
        <title>Phylogenetic characterization of endosymbionts in three hydrothermal vent mussels: influence on host distributions.</title>
        <authorList>
            <person name="Fujiwara Y."/>
            <person name="Takai K."/>
            <person name="Uematsu K."/>
            <person name="Tsuchida S."/>
            <person name="Hunt J.C."/>
            <person name="Hashimoto J."/>
        </authorList>
    </citation>
    <scope>NUCLEOTIDE SEQUENCE [LARGE SCALE GENOMIC DNA]</scope>
    <source>
        <strain evidence="2 3">Myojin Knoll</strain>
    </source>
</reference>
<dbReference type="InterPro" id="IPR036890">
    <property type="entry name" value="HATPase_C_sf"/>
</dbReference>
<evidence type="ECO:0008006" key="4">
    <source>
        <dbReference type="Google" id="ProtNLM"/>
    </source>
</evidence>
<dbReference type="SUPFAM" id="SSF55874">
    <property type="entry name" value="ATPase domain of HSP90 chaperone/DNA topoisomerase II/histidine kinase"/>
    <property type="match status" value="1"/>
</dbReference>
<feature type="coiled-coil region" evidence="1">
    <location>
        <begin position="400"/>
        <end position="427"/>
    </location>
</feature>
<dbReference type="Proteomes" id="UP000067399">
    <property type="component" value="Chromosome"/>
</dbReference>
<dbReference type="RefSeq" id="WP_066042669.1">
    <property type="nucleotide sequence ID" value="NZ_AP013042.1"/>
</dbReference>
<dbReference type="EMBL" id="AP013042">
    <property type="protein sequence ID" value="BAS67189.1"/>
    <property type="molecule type" value="Genomic_DNA"/>
</dbReference>
<name>A0A0P0UR04_9GAMM</name>
<evidence type="ECO:0000313" key="2">
    <source>
        <dbReference type="EMBL" id="BAS67189.1"/>
    </source>
</evidence>
<dbReference type="OrthoDB" id="9146762at2"/>
<gene>
    <name evidence="2" type="ORF">BSEPE_0165</name>
</gene>
<evidence type="ECO:0000256" key="1">
    <source>
        <dbReference type="SAM" id="Coils"/>
    </source>
</evidence>
<dbReference type="AlphaFoldDB" id="A0A0P0UR04"/>
<dbReference type="Gene3D" id="3.30.565.10">
    <property type="entry name" value="Histidine kinase-like ATPase, C-terminal domain"/>
    <property type="match status" value="1"/>
</dbReference>
<reference evidence="2 3" key="2">
    <citation type="journal article" date="2016" name="ISME J.">
        <title>Heterogeneous composition of key metabolic gene clusters in a vent mussel symbiont population.</title>
        <authorList>
            <person name="Ikuta T."/>
            <person name="Takaki Y."/>
            <person name="Nagai Y."/>
            <person name="Shimamura S."/>
            <person name="Tsuda M."/>
            <person name="Kawagucci S."/>
            <person name="Aoki Y."/>
            <person name="Inoue K."/>
            <person name="Teruya M."/>
            <person name="Satou K."/>
            <person name="Teruya K."/>
            <person name="Shimoji M."/>
            <person name="Tamotsu H."/>
            <person name="Hirano T."/>
            <person name="Maruyama T."/>
            <person name="Yoshida T."/>
        </authorList>
    </citation>
    <scope>NUCLEOTIDE SEQUENCE [LARGE SCALE GENOMIC DNA]</scope>
    <source>
        <strain evidence="2 3">Myojin Knoll</strain>
    </source>
</reference>
<keyword evidence="1" id="KW-0175">Coiled coil</keyword>
<proteinExistence type="predicted"/>
<organism evidence="2 3">
    <name type="scientific">endosymbiont of Bathymodiolus septemdierum str. Myojin knoll</name>
    <dbReference type="NCBI Taxonomy" id="1303921"/>
    <lineage>
        <taxon>Bacteria</taxon>
        <taxon>Pseudomonadati</taxon>
        <taxon>Pseudomonadota</taxon>
        <taxon>Gammaproteobacteria</taxon>
        <taxon>sulfur-oxidizing symbionts</taxon>
    </lineage>
</organism>
<dbReference type="STRING" id="1303921.BSEPE_0165"/>
<sequence length="428" mass="48414">MSKLYFRTGETEGFTSKKLADKKSGYANPIRELLQNSLDASKDADNNKCEINIYIESINKTTIPHIKDYEDTLNTAIEFHKSVDSYNHNAEQIVNTIQQELGKDKLKILMFVDNGKGMSPDILNGLIGERSVKSSEGSGGSFGVGHLSPYFLSSLRYVLYASKYKNNDEVIKTLFSGTPILAGFEDDDATRGATGRILKSIPENENKPKFIFPTIYPSFIQNKMDKLEATGSMVAILGLNKEWDKEANYAIVSNFFYAINKQELIVKIDHDTIDKSDIDRLLEKNQDNTRAMDGNILCGSDVYQAWLAVKNNNHKSKIDLDNGDEVCVHIRNNIEANSVIVLIRNGMLIARHDKMLANEINSLRKNEDFEPFSVVINVDDKECPKLFELIKGAENPYHNKLEKNRLIKKDEKQLKALLKELSEKIKSF</sequence>